<accession>A0A178LG61</accession>
<reference evidence="6 7" key="1">
    <citation type="submission" date="2016-04" db="EMBL/GenBank/DDBJ databases">
        <title>Draft Genome Sequences of Staphylococcus capitis Strain H36, S. capitis Strain H65, S. cohnii Strain H62, S. hominis Strain H69, Mycobacterium iranicum Strain H39, Plantibacter sp. Strain H53, Pseudomonas oryzihabitans Strain H72, and Microbacterium sp. Strain H83, isolated from residential settings.</title>
        <authorList>
            <person name="Lymperopoulou D."/>
            <person name="Adams R.I."/>
            <person name="Lindow S."/>
            <person name="Coil D.A."/>
            <person name="Jospin G."/>
            <person name="Eisen J.A."/>
        </authorList>
    </citation>
    <scope>NUCLEOTIDE SEQUENCE [LARGE SCALE GENOMIC DNA]</scope>
    <source>
        <strain evidence="6 7">H72</strain>
    </source>
</reference>
<dbReference type="RefSeq" id="WP_064307675.1">
    <property type="nucleotide sequence ID" value="NZ_LWCR01000012.1"/>
</dbReference>
<evidence type="ECO:0000256" key="1">
    <source>
        <dbReference type="SAM" id="Phobius"/>
    </source>
</evidence>
<feature type="transmembrane region" description="Helical" evidence="1">
    <location>
        <begin position="449"/>
        <end position="469"/>
    </location>
</feature>
<evidence type="ECO:0000259" key="2">
    <source>
        <dbReference type="Pfam" id="PF06744"/>
    </source>
</evidence>
<dbReference type="PANTHER" id="PTHR36153">
    <property type="entry name" value="INNER MEMBRANE PROTEIN-RELATED"/>
    <property type="match status" value="1"/>
</dbReference>
<feature type="transmembrane region" description="Helical" evidence="1">
    <location>
        <begin position="20"/>
        <end position="40"/>
    </location>
</feature>
<dbReference type="OrthoDB" id="9758229at2"/>
<dbReference type="Pfam" id="PF14331">
    <property type="entry name" value="IcmF-related_N"/>
    <property type="match status" value="1"/>
</dbReference>
<feature type="domain" description="Type VI secretion system IcmF C-terminal" evidence="2">
    <location>
        <begin position="1025"/>
        <end position="1129"/>
    </location>
</feature>
<dbReference type="Pfam" id="PF21070">
    <property type="entry name" value="IcmF_helical"/>
    <property type="match status" value="1"/>
</dbReference>
<dbReference type="InterPro" id="IPR048677">
    <property type="entry name" value="TssM1_hel"/>
</dbReference>
<feature type="domain" description="IcmF-related" evidence="3">
    <location>
        <begin position="502"/>
        <end position="795"/>
    </location>
</feature>
<dbReference type="InterPro" id="IPR027417">
    <property type="entry name" value="P-loop_NTPase"/>
</dbReference>
<feature type="domain" description="Type VI secretion system component TssM1 helical" evidence="5">
    <location>
        <begin position="917"/>
        <end position="1016"/>
    </location>
</feature>
<dbReference type="EMBL" id="LWCR01000012">
    <property type="protein sequence ID" value="OAN29715.1"/>
    <property type="molecule type" value="Genomic_DNA"/>
</dbReference>
<evidence type="ECO:0000259" key="5">
    <source>
        <dbReference type="Pfam" id="PF21070"/>
    </source>
</evidence>
<name>A0A178LG61_9PSED</name>
<evidence type="ECO:0000259" key="3">
    <source>
        <dbReference type="Pfam" id="PF06761"/>
    </source>
</evidence>
<feature type="domain" description="Type VI secretion system component TssM1 N-terminal" evidence="4">
    <location>
        <begin position="199"/>
        <end position="452"/>
    </location>
</feature>
<dbReference type="Pfam" id="PF06744">
    <property type="entry name" value="IcmF_C"/>
    <property type="match status" value="1"/>
</dbReference>
<organism evidence="6 7">
    <name type="scientific">Pseudomonas oryzihabitans</name>
    <dbReference type="NCBI Taxonomy" id="47885"/>
    <lineage>
        <taxon>Bacteria</taxon>
        <taxon>Pseudomonadati</taxon>
        <taxon>Pseudomonadota</taxon>
        <taxon>Gammaproteobacteria</taxon>
        <taxon>Pseudomonadales</taxon>
        <taxon>Pseudomonadaceae</taxon>
        <taxon>Pseudomonas</taxon>
    </lineage>
</organism>
<dbReference type="Proteomes" id="UP000078356">
    <property type="component" value="Unassembled WGS sequence"/>
</dbReference>
<protein>
    <submittedName>
        <fullName evidence="6">Type VI secretion protein VasK</fullName>
    </submittedName>
</protein>
<dbReference type="SUPFAM" id="SSF52540">
    <property type="entry name" value="P-loop containing nucleoside triphosphate hydrolases"/>
    <property type="match status" value="1"/>
</dbReference>
<gene>
    <name evidence="6" type="ORF">A4V15_01890</name>
</gene>
<evidence type="ECO:0000313" key="7">
    <source>
        <dbReference type="Proteomes" id="UP000078356"/>
    </source>
</evidence>
<dbReference type="PANTHER" id="PTHR36153:SF1">
    <property type="entry name" value="TYPE VI SECRETION SYSTEM COMPONENT TSSM1"/>
    <property type="match status" value="1"/>
</dbReference>
<dbReference type="InterPro" id="IPR017731">
    <property type="entry name" value="TssM1-like"/>
</dbReference>
<dbReference type="Pfam" id="PF06761">
    <property type="entry name" value="IcmF-related"/>
    <property type="match status" value="1"/>
</dbReference>
<dbReference type="AlphaFoldDB" id="A0A178LG61"/>
<dbReference type="CDD" id="cd00882">
    <property type="entry name" value="Ras_like_GTPase"/>
    <property type="match status" value="1"/>
</dbReference>
<keyword evidence="1" id="KW-0812">Transmembrane</keyword>
<proteinExistence type="predicted"/>
<comment type="caution">
    <text evidence="6">The sequence shown here is derived from an EMBL/GenBank/DDBJ whole genome shotgun (WGS) entry which is preliminary data.</text>
</comment>
<dbReference type="InterPro" id="IPR010623">
    <property type="entry name" value="IcmF_C"/>
</dbReference>
<dbReference type="InterPro" id="IPR053156">
    <property type="entry name" value="T6SS_TssM-like"/>
</dbReference>
<feature type="transmembrane region" description="Helical" evidence="1">
    <location>
        <begin position="52"/>
        <end position="69"/>
    </location>
</feature>
<dbReference type="InterPro" id="IPR025743">
    <property type="entry name" value="TssM1_N"/>
</dbReference>
<keyword evidence="1" id="KW-1133">Transmembrane helix</keyword>
<dbReference type="NCBIfam" id="TIGR03348">
    <property type="entry name" value="VI_IcmF"/>
    <property type="match status" value="1"/>
</dbReference>
<evidence type="ECO:0000313" key="6">
    <source>
        <dbReference type="EMBL" id="OAN29715.1"/>
    </source>
</evidence>
<dbReference type="InterPro" id="IPR009612">
    <property type="entry name" value="IcmF-rel"/>
</dbReference>
<sequence length="1149" mass="128075">MKGFIIALGRTLRRPWAWTLLVALSLGSLVWTLGPLLAFAGHSPWTSVTHRLATLCGLLLAWGLAMALLQGWQQRQRRLHLATEAGQHDQLRAERINDEAHELQSRARDAYRTLQGAGLYRGRSQRWRRELPHYLLLGPEGAGKTSLLDFSGLEFPLNTERSRLTRDVSGTRHCDWYFAEQGVLLDTAGRYLTQGDAPVDSSAWQTLLQLLRSQRRTRPLNGILVVLPVAQLTSGNEVALEILARQVRARLHEVARELKVEVPVYLVLTQTDQLPGFDAFFDGLSREEGEQVLGTTFRETQNGTDPGVLRQEFEELLRRLNSQVIPRIHQERDGQRRGQILDFPHQLGRLGDGLTLFVELAFSGNRYQRAAQLRGFYLTSTPALTQQLDAQTQGIGDQLGLPSSLLPQYRSGQPRFIRQLFNRVIFPEASLAGLDQRELRRLSWGQRGLYAAALASLALGAALWTGSFAGNHERLERLRDLAQHGTQARSQLKADADARAVLPVLDNAYAGTQVFPAAGATPLRERTGLYQGEAVRPATEAAYHQALDSYLLPRLKAQLEERIRDSLGDREQLIGHLRAYLMLQLPERRDTRALRTWAAADWSQRYPGDALTQNGLDTHLARLLEQGFGAYPVDAHLVTQARQVLRSESIAAVVYRILRDQASGLPVYRLSQHLGAQALAFEGADYPIPGFYTREGYAQTFSTQGLAVIRELAADNWVLGDGDGDGITGMDLRHLQVELEQLYFRDYANQWSEALARVTLQPVGDANQGAALLAGLTSANSPLLQLLVEVRNNTRLAASANALAGQGDALPDTARRSLQNRFENLHRLLDEQGAAAADLAPAMAALNDLQQQLAGLAHASAPEQAAFELAKARMAGNRDALNSLRNASSRLPTPINGWLGLLVDDSWNLILAGAYDYINGRYQSELLASYRTALDKRYPFKADSESDVSLVDFREFFKAQGVADSFFEAYLKPFVARGESDAYRPRSIDGHSLPLSREFLAQMSRTQQIRRGFFAENPAEPGIVFKLEPYSLDPSLTRADLNIGKERLEYRHGPIVAATFRWPQNDAFRTTLVLEELGGRRVGLEQDGSAWSLFRLLDRMKLQQHSVRDVLLVQADLKGRHAGYLLSSQRSPNPFDLATLRGFKLPERL</sequence>
<keyword evidence="1" id="KW-0472">Membrane</keyword>
<dbReference type="Gene3D" id="3.40.50.300">
    <property type="entry name" value="P-loop containing nucleotide triphosphate hydrolases"/>
    <property type="match status" value="1"/>
</dbReference>
<evidence type="ECO:0000259" key="4">
    <source>
        <dbReference type="Pfam" id="PF14331"/>
    </source>
</evidence>